<gene>
    <name evidence="8" type="ORF">TRICI_001510</name>
</gene>
<dbReference type="Pfam" id="PF12783">
    <property type="entry name" value="Sec7-like_HUS"/>
    <property type="match status" value="1"/>
</dbReference>
<evidence type="ECO:0000256" key="3">
    <source>
        <dbReference type="ARBA" id="ARBA00022927"/>
    </source>
</evidence>
<accession>A0A642V8A5</accession>
<feature type="region of interest" description="Disordered" evidence="6">
    <location>
        <begin position="364"/>
        <end position="425"/>
    </location>
</feature>
<dbReference type="InterPro" id="IPR015403">
    <property type="entry name" value="Mon2/Sec7/BIG1-like_HDS"/>
</dbReference>
<feature type="compositionally biased region" description="Low complexity" evidence="6">
    <location>
        <begin position="150"/>
        <end position="175"/>
    </location>
</feature>
<evidence type="ECO:0000256" key="2">
    <source>
        <dbReference type="ARBA" id="ARBA00022490"/>
    </source>
</evidence>
<dbReference type="Pfam" id="PF09324">
    <property type="entry name" value="Sec7-like_HDS"/>
    <property type="match status" value="1"/>
</dbReference>
<dbReference type="VEuPathDB" id="FungiDB:TRICI_001510"/>
<feature type="compositionally biased region" description="Low complexity" evidence="6">
    <location>
        <begin position="374"/>
        <end position="388"/>
    </location>
</feature>
<keyword evidence="9" id="KW-1185">Reference proteome</keyword>
<dbReference type="SUPFAM" id="SSF48371">
    <property type="entry name" value="ARM repeat"/>
    <property type="match status" value="2"/>
</dbReference>
<dbReference type="GO" id="GO:0030663">
    <property type="term" value="C:COPI-coated vesicle membrane"/>
    <property type="evidence" value="ECO:0007669"/>
    <property type="project" value="UniProtKB-SubCell"/>
</dbReference>
<dbReference type="InterPro" id="IPR046455">
    <property type="entry name" value="Sec7/BIG1-like_C"/>
</dbReference>
<dbReference type="OrthoDB" id="18431at2759"/>
<feature type="compositionally biased region" description="Polar residues" evidence="6">
    <location>
        <begin position="727"/>
        <end position="737"/>
    </location>
</feature>
<feature type="compositionally biased region" description="Low complexity" evidence="6">
    <location>
        <begin position="24"/>
        <end position="35"/>
    </location>
</feature>
<organism evidence="8 9">
    <name type="scientific">Trichomonascus ciferrii</name>
    <dbReference type="NCBI Taxonomy" id="44093"/>
    <lineage>
        <taxon>Eukaryota</taxon>
        <taxon>Fungi</taxon>
        <taxon>Dikarya</taxon>
        <taxon>Ascomycota</taxon>
        <taxon>Saccharomycotina</taxon>
        <taxon>Dipodascomycetes</taxon>
        <taxon>Dipodascales</taxon>
        <taxon>Trichomonascaceae</taxon>
        <taxon>Trichomonascus</taxon>
        <taxon>Trichomonascus ciferrii complex</taxon>
    </lineage>
</organism>
<dbReference type="InterPro" id="IPR016024">
    <property type="entry name" value="ARM-type_fold"/>
</dbReference>
<dbReference type="FunFam" id="1.10.1000.11:FF:000003">
    <property type="entry name" value="Brefeldin A-inhibited guanine nucleotide-exchange protein 1"/>
    <property type="match status" value="1"/>
</dbReference>
<evidence type="ECO:0000313" key="9">
    <source>
        <dbReference type="Proteomes" id="UP000761534"/>
    </source>
</evidence>
<dbReference type="SUPFAM" id="SSF48425">
    <property type="entry name" value="Sec7 domain"/>
    <property type="match status" value="1"/>
</dbReference>
<feature type="compositionally biased region" description="Basic and acidic residues" evidence="6">
    <location>
        <begin position="405"/>
        <end position="422"/>
    </location>
</feature>
<sequence length="1993" mass="222518">MSEHESGPDSVQALPVEDKKVEEQAASQVEEATQSPAEVETEEKDSAENGDSRTESEEGKPGDNVAPAKEEKDVGQESKDSVEDPKSNGEESKETVEDTKSNDEESRDTVAETKNNDEESKDTVSQKELPTVNIPLNDSPIPNEEGETDSTPSTPNSTNRRSRRTPSIALSISSTSSGHQTVSSIVFVKKALETIEHLNENPQQLPSPQVVFEPLRIVCVQSNNTDLKVTALDCIGKLFTFSYLEDPEPPAVEPGSGVTPPPVVPLIDKAITTVCDTFRQGKTDPKVELQIIKALMAAILNEDLVAHGSTLLKAIRQTYTIFVVSHSSANQTIAQATLTQMVNVVFDRVKRVTSTSSIVRSRTSSSVNIASNLEPTNSQEEQSPQQSTEGEEESASQEKLTLQDMEARGEKRSLDYETKDEVQSPVEENGVDAYIKDAFLVFRTMCKLSEKPLEGDGSDTKSHGMRSKLLSLHLLHSILKGHMTVFLSNDIVMKSNSKGEESFVVSIKDYLCSTLARNAASISPAVFEIAAELFWLVLSNLRSQFKKEIEVFFSEIYFPIMDMKTSTAHQKKYFLSIIQKLCNDPRALVELYLNYDCDGKAAINIYENIIDLLVKMASASVHITPLQLQHYHDTKNKSIAIYNLSLPPALSITNVTNNSHTPDSPLYPPEYALKMTSLDCLVAVLRSLLTWSHRGMAAVSKSLNSEGGAPIPEYAPGDFSGEPHAMGQNSSSTSVNDDGSGGAVPSGGVTPVINGGSGFAVADDPSQFENLKHRKTALSEAITEFNYKPKKGLQYLLRDGFIEEDTPQAIASFLLNTEGLDKAMVGDYLGEEKNMQVLHSFVDQMDFSRLSFVEALRKLLQAFRLPGEAQKIDRFMLKFAERYIHNNPGVFTNADTPYILAYSVILLNTDLHSAQIKKRMTPEEFINNNRGINDKTDLPREFLLEIYEDIQNNEIKLMSEQHAALLSSDGKQQQSGLAATFGLSLATGGKNFQREAYIQASREMSNKTEKMFKTLISNGNRKNEVAGVFYIASHVEHVRPMFEVVWMSFLAGLTGPFQEGSEPEPLQTALEGIRLAIKIACLFDIELPRISFVTALAKFTNLQNFNEMKFKNVEAIKVLLNTALSEGNMLRTSWKDVLTCISQLERFQLISSGVAAGSVPDLNDAKIASRTSMDSTKSSRQSHSHSNSHHAHKVSQQHIISPEIAEALGSREIVVSMDKIFTTSAMLSGDAIVDFVKALTQVSWEEILSSGQNHQHPRTFSLQKMVDVCYYNMARIRVEWSQLWSTMGNQFNEVCCHQNSNVVSFALDSLRQLSMRFFDIEELPHFKFQRDFLQPFEYVMIHNPDPAAKDMVLQCLGQMVLSKSEKIKSGWSTMFGANNNLGGIVNATYDLTKRIHSDHLEQVIQQDSFSDMVRCLAQLGKNSRFQKTALHAVELLQHTIPRINELSQNANAEEQKQYAQPGSIVLWYPILQAFQSIIMDGEDLEVRSRALNYLFDSLVEHGGKFEPEAWDSICEDLLFPIFRVLESRSRAHQDDNLSVWLSTTMIQALRNMIALLSYYFDTLERILDGFLDLLVRCIDQENETVSKIGSSCLQQLVIQNVEKLQPKHWKQIVDKIEELFIKTTAQELFDQGSPSHDDDEFATVKPERMAHGRTVSMASVGIVDQEPATPQANGGGHAQTAQQQHNTERSKKFRRTIVKSILQLLMVSAVGELVSNNEVFQAMPTDQMLRISKFLRGSYLFSRQFNRDRELRVRLWKRGHMRQMPNLLKQESTSAIVYVTIMMRLYKDADKLQSEDEKESVGKELIPQCVEIINGYNNLEASEQHYISTLWPVVLEILNEYSTFTDDEFSNTIPDFYPHLIGLLSKDIVPEVREALKSVLDRPNLKEADPGVLALRELYLSQSAPGKSHGNPFYTETEADHGCYPQLVNLLRPFFRVSEAISYPKLGLAYPGCLGACPPRNYPSTKSCSSEPQKSLATQNSAMPDLGLGCVPK</sequence>
<dbReference type="PANTHER" id="PTHR10663">
    <property type="entry name" value="GUANYL-NUCLEOTIDE EXCHANGE FACTOR"/>
    <property type="match status" value="1"/>
</dbReference>
<dbReference type="GO" id="GO:0015031">
    <property type="term" value="P:protein transport"/>
    <property type="evidence" value="ECO:0007669"/>
    <property type="project" value="UniProtKB-KW"/>
</dbReference>
<dbReference type="PROSITE" id="PS50190">
    <property type="entry name" value="SEC7"/>
    <property type="match status" value="1"/>
</dbReference>
<evidence type="ECO:0000256" key="4">
    <source>
        <dbReference type="ARBA" id="ARBA00023136"/>
    </source>
</evidence>
<dbReference type="Gene3D" id="1.10.220.20">
    <property type="match status" value="1"/>
</dbReference>
<feature type="compositionally biased region" description="Basic and acidic residues" evidence="6">
    <location>
        <begin position="68"/>
        <end position="125"/>
    </location>
</feature>
<evidence type="ECO:0000259" key="7">
    <source>
        <dbReference type="PROSITE" id="PS50190"/>
    </source>
</evidence>
<dbReference type="GO" id="GO:0005085">
    <property type="term" value="F:guanyl-nucleotide exchange factor activity"/>
    <property type="evidence" value="ECO:0007669"/>
    <property type="project" value="InterPro"/>
</dbReference>
<keyword evidence="4" id="KW-0472">Membrane</keyword>
<dbReference type="InterPro" id="IPR032691">
    <property type="entry name" value="Mon2/Sec7/BIG1-like_HUS"/>
</dbReference>
<dbReference type="GO" id="GO:0032012">
    <property type="term" value="P:regulation of ARF protein signal transduction"/>
    <property type="evidence" value="ECO:0007669"/>
    <property type="project" value="InterPro"/>
</dbReference>
<dbReference type="SMART" id="SM00222">
    <property type="entry name" value="Sec7"/>
    <property type="match status" value="1"/>
</dbReference>
<name>A0A642V8A5_9ASCO</name>
<dbReference type="InterPro" id="IPR035999">
    <property type="entry name" value="Sec7_dom_sf"/>
</dbReference>
<evidence type="ECO:0000256" key="1">
    <source>
        <dbReference type="ARBA" id="ARBA00022448"/>
    </source>
</evidence>
<proteinExistence type="predicted"/>
<dbReference type="EMBL" id="SWFS01000107">
    <property type="protein sequence ID" value="KAA8916342.1"/>
    <property type="molecule type" value="Genomic_DNA"/>
</dbReference>
<feature type="region of interest" description="Disordered" evidence="6">
    <location>
        <begin position="707"/>
        <end position="748"/>
    </location>
</feature>
<dbReference type="Gene3D" id="1.25.10.10">
    <property type="entry name" value="Leucine-rich Repeat Variant"/>
    <property type="match status" value="1"/>
</dbReference>
<evidence type="ECO:0000313" key="8">
    <source>
        <dbReference type="EMBL" id="KAA8916342.1"/>
    </source>
</evidence>
<dbReference type="InterPro" id="IPR011989">
    <property type="entry name" value="ARM-like"/>
</dbReference>
<evidence type="ECO:0000256" key="5">
    <source>
        <dbReference type="ARBA" id="ARBA00060451"/>
    </source>
</evidence>
<feature type="region of interest" description="Disordered" evidence="6">
    <location>
        <begin position="1"/>
        <end position="175"/>
    </location>
</feature>
<dbReference type="InterPro" id="IPR000904">
    <property type="entry name" value="Sec7_dom"/>
</dbReference>
<evidence type="ECO:0000256" key="6">
    <source>
        <dbReference type="SAM" id="MobiDB-lite"/>
    </source>
</evidence>
<feature type="region of interest" description="Disordered" evidence="6">
    <location>
        <begin position="1170"/>
        <end position="1197"/>
    </location>
</feature>
<dbReference type="Pfam" id="PF01369">
    <property type="entry name" value="Sec7"/>
    <property type="match status" value="1"/>
</dbReference>
<dbReference type="Gene3D" id="1.10.1000.11">
    <property type="entry name" value="Arf Nucleotide-binding Site Opener,domain 2"/>
    <property type="match status" value="1"/>
</dbReference>
<keyword evidence="1" id="KW-0813">Transport</keyword>
<comment type="caution">
    <text evidence="8">The sequence shown here is derived from an EMBL/GenBank/DDBJ whole genome shotgun (WGS) entry which is preliminary data.</text>
</comment>
<dbReference type="Pfam" id="PF20252">
    <property type="entry name" value="BIG2_C"/>
    <property type="match status" value="1"/>
</dbReference>
<keyword evidence="2" id="KW-0963">Cytoplasm</keyword>
<dbReference type="InterPro" id="IPR023394">
    <property type="entry name" value="Sec7_C_sf"/>
</dbReference>
<comment type="subcellular location">
    <subcellularLocation>
        <location evidence="5">Cytoplasmic vesicle</location>
        <location evidence="5">COPI-coated vesicle membrane</location>
    </subcellularLocation>
</comment>
<dbReference type="Proteomes" id="UP000761534">
    <property type="component" value="Unassembled WGS sequence"/>
</dbReference>
<feature type="compositionally biased region" description="Basic residues" evidence="6">
    <location>
        <begin position="1180"/>
        <end position="1195"/>
    </location>
</feature>
<dbReference type="CDD" id="cd00171">
    <property type="entry name" value="Sec7"/>
    <property type="match status" value="1"/>
</dbReference>
<dbReference type="InterPro" id="IPR032629">
    <property type="entry name" value="DCB_dom"/>
</dbReference>
<dbReference type="Pfam" id="PF16213">
    <property type="entry name" value="DCB"/>
    <property type="match status" value="1"/>
</dbReference>
<dbReference type="FunFam" id="1.10.220.20:FF:000002">
    <property type="entry name" value="Brefeldin A-inhibited guanine nucleotide-exchange protein 1"/>
    <property type="match status" value="1"/>
</dbReference>
<reference evidence="8" key="1">
    <citation type="journal article" date="2019" name="G3 (Bethesda)">
        <title>Genome Assemblies of Two Rare Opportunistic Yeast Pathogens: Diutina rugosa (syn. Candida rugosa) and Trichomonascus ciferrii (syn. Candida ciferrii).</title>
        <authorList>
            <person name="Mixao V."/>
            <person name="Saus E."/>
            <person name="Hansen A.P."/>
            <person name="Lass-Florl C."/>
            <person name="Gabaldon T."/>
        </authorList>
    </citation>
    <scope>NUCLEOTIDE SEQUENCE</scope>
    <source>
        <strain evidence="8">CBS 4856</strain>
    </source>
</reference>
<feature type="domain" description="SEC7" evidence="7">
    <location>
        <begin position="767"/>
        <end position="953"/>
    </location>
</feature>
<dbReference type="PANTHER" id="PTHR10663:SF375">
    <property type="entry name" value="LD29171P"/>
    <property type="match status" value="1"/>
</dbReference>
<feature type="region of interest" description="Disordered" evidence="6">
    <location>
        <begin position="1666"/>
        <end position="1690"/>
    </location>
</feature>
<keyword evidence="3" id="KW-0653">Protein transport</keyword>
<protein>
    <recommendedName>
        <fullName evidence="7">SEC7 domain-containing protein</fullName>
    </recommendedName>
</protein>
<feature type="compositionally biased region" description="Basic and acidic residues" evidence="6">
    <location>
        <begin position="44"/>
        <end position="61"/>
    </location>
</feature>